<reference evidence="3 4" key="1">
    <citation type="submission" date="2024-03" db="EMBL/GenBank/DDBJ databases">
        <title>Human intestinal bacterial collection.</title>
        <authorList>
            <person name="Pauvert C."/>
            <person name="Hitch T.C.A."/>
            <person name="Clavel T."/>
        </authorList>
    </citation>
    <scope>NUCLEOTIDE SEQUENCE [LARGE SCALE GENOMIC DNA]</scope>
    <source>
        <strain evidence="3 4">CLA-AA-H78B</strain>
    </source>
</reference>
<dbReference type="NCBIfam" id="TIGR00730">
    <property type="entry name" value="Rossman fold protein, TIGR00730 family"/>
    <property type="match status" value="1"/>
</dbReference>
<comment type="similarity">
    <text evidence="1 2">Belongs to the LOG family.</text>
</comment>
<dbReference type="EMBL" id="JBBMFC010000027">
    <property type="protein sequence ID" value="MEQ2579760.1"/>
    <property type="molecule type" value="Genomic_DNA"/>
</dbReference>
<evidence type="ECO:0000313" key="4">
    <source>
        <dbReference type="Proteomes" id="UP001470288"/>
    </source>
</evidence>
<proteinExistence type="inferred from homology"/>
<dbReference type="InterPro" id="IPR031100">
    <property type="entry name" value="LOG_fam"/>
</dbReference>
<comment type="caution">
    <text evidence="3">The sequence shown here is derived from an EMBL/GenBank/DDBJ whole genome shotgun (WGS) entry which is preliminary data.</text>
</comment>
<dbReference type="PANTHER" id="PTHR31223:SF70">
    <property type="entry name" value="LOG FAMILY PROTEIN YJL055W"/>
    <property type="match status" value="1"/>
</dbReference>
<evidence type="ECO:0000256" key="1">
    <source>
        <dbReference type="ARBA" id="ARBA00006763"/>
    </source>
</evidence>
<dbReference type="Gene3D" id="3.40.50.450">
    <property type="match status" value="1"/>
</dbReference>
<dbReference type="EC" id="3.2.2.n1" evidence="2"/>
<dbReference type="InterPro" id="IPR005269">
    <property type="entry name" value="LOG"/>
</dbReference>
<dbReference type="PANTHER" id="PTHR31223">
    <property type="entry name" value="LOG FAMILY PROTEIN YJL055W"/>
    <property type="match status" value="1"/>
</dbReference>
<dbReference type="Pfam" id="PF03641">
    <property type="entry name" value="Lysine_decarbox"/>
    <property type="match status" value="1"/>
</dbReference>
<evidence type="ECO:0000313" key="3">
    <source>
        <dbReference type="EMBL" id="MEQ2579760.1"/>
    </source>
</evidence>
<accession>A0ABV1I5W1</accession>
<evidence type="ECO:0000256" key="2">
    <source>
        <dbReference type="RuleBase" id="RU363015"/>
    </source>
</evidence>
<name>A0ABV1I5W1_9FIRM</name>
<dbReference type="Proteomes" id="UP001470288">
    <property type="component" value="Unassembled WGS sequence"/>
</dbReference>
<organism evidence="3 4">
    <name type="scientific">Hominiventricola aquisgranensis</name>
    <dbReference type="NCBI Taxonomy" id="3133164"/>
    <lineage>
        <taxon>Bacteria</taxon>
        <taxon>Bacillati</taxon>
        <taxon>Bacillota</taxon>
        <taxon>Clostridia</taxon>
        <taxon>Lachnospirales</taxon>
        <taxon>Lachnospiraceae</taxon>
        <taxon>Hominiventricola</taxon>
    </lineage>
</organism>
<keyword evidence="2" id="KW-0378">Hydrolase</keyword>
<gene>
    <name evidence="3" type="ORF">WMO62_13165</name>
</gene>
<keyword evidence="2" id="KW-0203">Cytokinin biosynthesis</keyword>
<dbReference type="RefSeq" id="WP_349144928.1">
    <property type="nucleotide sequence ID" value="NZ_JBBMFC010000027.1"/>
</dbReference>
<sequence>MNIAVYCGSVSGNKEQFEKGARALGTWIGEHGHTLVYGGAQGGLMGIVADAVLEHGGTVTGVLPAVESIQKRRHPGLTAYIETKDMAERKAKMIELSDAYVALPGGPGTLDEITDVISLARLGIEDKPCVLFDIDGFYQPLKTVFDQMLEVGFAEKGDFRKVLISEDLGKIGVFLEK</sequence>
<protein>
    <recommendedName>
        <fullName evidence="2">Cytokinin riboside 5'-monophosphate phosphoribohydrolase</fullName>
        <ecNumber evidence="2">3.2.2.n1</ecNumber>
    </recommendedName>
</protein>
<dbReference type="SUPFAM" id="SSF102405">
    <property type="entry name" value="MCP/YpsA-like"/>
    <property type="match status" value="1"/>
</dbReference>
<keyword evidence="4" id="KW-1185">Reference proteome</keyword>